<evidence type="ECO:0000313" key="1">
    <source>
        <dbReference type="EMBL" id="MFL0249998.1"/>
    </source>
</evidence>
<gene>
    <name evidence="1" type="ORF">ACJDT4_06145</name>
</gene>
<evidence type="ECO:0000313" key="2">
    <source>
        <dbReference type="Proteomes" id="UP001623592"/>
    </source>
</evidence>
<keyword evidence="2" id="KW-1185">Reference proteome</keyword>
<name>A0ABW8TE44_9CLOT</name>
<dbReference type="RefSeq" id="WP_406786663.1">
    <property type="nucleotide sequence ID" value="NZ_JBJIAA010000004.1"/>
</dbReference>
<protein>
    <submittedName>
        <fullName evidence="1">Uncharacterized protein</fullName>
    </submittedName>
</protein>
<accession>A0ABW8TE44</accession>
<organism evidence="1 2">
    <name type="scientific">Clostridium neuense</name>
    <dbReference type="NCBI Taxonomy" id="1728934"/>
    <lineage>
        <taxon>Bacteria</taxon>
        <taxon>Bacillati</taxon>
        <taxon>Bacillota</taxon>
        <taxon>Clostridia</taxon>
        <taxon>Eubacteriales</taxon>
        <taxon>Clostridiaceae</taxon>
        <taxon>Clostridium</taxon>
    </lineage>
</organism>
<reference evidence="1 2" key="1">
    <citation type="submission" date="2024-11" db="EMBL/GenBank/DDBJ databases">
        <authorList>
            <person name="Heng Y.C."/>
            <person name="Lim A.C.H."/>
            <person name="Lee J.K.Y."/>
            <person name="Kittelmann S."/>
        </authorList>
    </citation>
    <scope>NUCLEOTIDE SEQUENCE [LARGE SCALE GENOMIC DNA]</scope>
    <source>
        <strain evidence="1 2">WILCCON 0114</strain>
    </source>
</reference>
<dbReference type="EMBL" id="JBJIAA010000004">
    <property type="protein sequence ID" value="MFL0249998.1"/>
    <property type="molecule type" value="Genomic_DNA"/>
</dbReference>
<dbReference type="Proteomes" id="UP001623592">
    <property type="component" value="Unassembled WGS sequence"/>
</dbReference>
<proteinExistence type="predicted"/>
<comment type="caution">
    <text evidence="1">The sequence shown here is derived from an EMBL/GenBank/DDBJ whole genome shotgun (WGS) entry which is preliminary data.</text>
</comment>
<sequence length="288" mass="33823">MINDNLKANYIKFRNYGEKAKIVELLTYALKSEDFNDEERCWALWNISDNLAMLRKSDNELDNHKLFEKQILQMDSKYLHWIVSDGTQKMTLMVGGYEEYWFDLYKFACKQSSKTIENRRIRFESHRASIATPMKIQYNFNKENSILALDNMKNMLLELKDDYNYKFYEITYFTQHIGLDALLGSVSDTVIEESINSFSNIVDLLFYDNNEHDDNNEYLLGSWQQLNGKRSKYNQSRAGVGNYIISLVNAGKYKIALNCYEKIVPFNLSISNYFNSKIQLAKSKCNIL</sequence>